<dbReference type="Proteomes" id="UP000708576">
    <property type="component" value="Unassembled WGS sequence"/>
</dbReference>
<sequence length="138" mass="14939">MDFNYEVEGGNFAKAGYAASNVKKVLKQLNVDPKVIKRVVVALYEGEVNVVAHAYKGNIRVDIDTERIIIEIKDEGPGIPDIDLAMQVGYSTASAMVREMGFGAGMGLPNMKRNADSLNISSTVGKGTVVELTTYLQK</sequence>
<organism evidence="2 3">
    <name type="scientific">Carboxylicivirga linearis</name>
    <dbReference type="NCBI Taxonomy" id="1628157"/>
    <lineage>
        <taxon>Bacteria</taxon>
        <taxon>Pseudomonadati</taxon>
        <taxon>Bacteroidota</taxon>
        <taxon>Bacteroidia</taxon>
        <taxon>Marinilabiliales</taxon>
        <taxon>Marinilabiliaceae</taxon>
        <taxon>Carboxylicivirga</taxon>
    </lineage>
</organism>
<dbReference type="SMART" id="SM00387">
    <property type="entry name" value="HATPase_c"/>
    <property type="match status" value="1"/>
</dbReference>
<dbReference type="InterPro" id="IPR036890">
    <property type="entry name" value="HATPase_C_sf"/>
</dbReference>
<comment type="caution">
    <text evidence="2">The sequence shown here is derived from an EMBL/GenBank/DDBJ whole genome shotgun (WGS) entry which is preliminary data.</text>
</comment>
<name>A0ABS5JZ45_9BACT</name>
<dbReference type="InterPro" id="IPR003594">
    <property type="entry name" value="HATPase_dom"/>
</dbReference>
<accession>A0ABS5JZ45</accession>
<dbReference type="Gene3D" id="3.30.565.10">
    <property type="entry name" value="Histidine kinase-like ATPase, C-terminal domain"/>
    <property type="match status" value="1"/>
</dbReference>
<reference evidence="2 3" key="1">
    <citation type="journal article" date="2015" name="Int. J. Syst. Evol. Microbiol.">
        <title>Carboxylicivirga linearis sp. nov., isolated from a sea cucumber culture pond.</title>
        <authorList>
            <person name="Wang F.Q."/>
            <person name="Zhou Y.X."/>
            <person name="Lin X.Z."/>
            <person name="Chen G.J."/>
            <person name="Du Z.J."/>
        </authorList>
    </citation>
    <scope>NUCLEOTIDE SEQUENCE [LARGE SCALE GENOMIC DNA]</scope>
    <source>
        <strain evidence="2 3">FB218</strain>
    </source>
</reference>
<proteinExistence type="predicted"/>
<dbReference type="SUPFAM" id="SSF55874">
    <property type="entry name" value="ATPase domain of HSP90 chaperone/DNA topoisomerase II/histidine kinase"/>
    <property type="match status" value="1"/>
</dbReference>
<evidence type="ECO:0000313" key="2">
    <source>
        <dbReference type="EMBL" id="MBS2100163.1"/>
    </source>
</evidence>
<dbReference type="RefSeq" id="WP_212217511.1">
    <property type="nucleotide sequence ID" value="NZ_JAGUCO010000019.1"/>
</dbReference>
<feature type="domain" description="Histidine kinase/HSP90-like ATPase" evidence="1">
    <location>
        <begin position="31"/>
        <end position="138"/>
    </location>
</feature>
<evidence type="ECO:0000313" key="3">
    <source>
        <dbReference type="Proteomes" id="UP000708576"/>
    </source>
</evidence>
<gene>
    <name evidence="2" type="ORF">KEM10_17895</name>
</gene>
<keyword evidence="3" id="KW-1185">Reference proteome</keyword>
<dbReference type="Pfam" id="PF13581">
    <property type="entry name" value="HATPase_c_2"/>
    <property type="match status" value="1"/>
</dbReference>
<dbReference type="EMBL" id="JAGUCO010000019">
    <property type="protein sequence ID" value="MBS2100163.1"/>
    <property type="molecule type" value="Genomic_DNA"/>
</dbReference>
<evidence type="ECO:0000259" key="1">
    <source>
        <dbReference type="SMART" id="SM00387"/>
    </source>
</evidence>
<protein>
    <submittedName>
        <fullName evidence="2">Anti-sigma regulatory factor</fullName>
    </submittedName>
</protein>